<reference evidence="1 2" key="1">
    <citation type="submission" date="2021-03" db="EMBL/GenBank/DDBJ databases">
        <title>Genomic and phenotypic characterization of Chloracidobacterium isolates provides evidence for multiple species.</title>
        <authorList>
            <person name="Saini M.K."/>
            <person name="Costas A.M.G."/>
            <person name="Tank M."/>
            <person name="Bryant D.A."/>
        </authorList>
    </citation>
    <scope>NUCLEOTIDE SEQUENCE [LARGE SCALE GENOMIC DNA]</scope>
    <source>
        <strain evidence="1 2">N</strain>
    </source>
</reference>
<keyword evidence="2" id="KW-1185">Reference proteome</keyword>
<dbReference type="Proteomes" id="UP000677668">
    <property type="component" value="Chromosome 1"/>
</dbReference>
<accession>A0ABX8B6U8</accession>
<gene>
    <name evidence="1" type="ORF">J8C05_05015</name>
</gene>
<name>A0ABX8B6U8_9BACT</name>
<evidence type="ECO:0000313" key="1">
    <source>
        <dbReference type="EMBL" id="QUV94801.1"/>
    </source>
</evidence>
<protein>
    <submittedName>
        <fullName evidence="1">Uncharacterized protein</fullName>
    </submittedName>
</protein>
<proteinExistence type="predicted"/>
<sequence>MTERFPPWFVTGVGLLLGVWLWSPDVAGQDTAEQKAALKNRASRPSRGRTLDEYFLAIPDSYLPGIPRARRRALLRPEHVIVRDERNGYLEIAGDGARPTVTVAKFRRSDGTYLIAVTADYEMGSECWLLDEQPAGFVDVTRNLIPDYRRCEDFEAADCHVYELPRYGTTVVVKDGAGRERYRLGWSGNRFERLP</sequence>
<organism evidence="1 2">
    <name type="scientific">Chloracidobacterium sp. N</name>
    <dbReference type="NCBI Taxonomy" id="2821540"/>
    <lineage>
        <taxon>Bacteria</taxon>
        <taxon>Pseudomonadati</taxon>
        <taxon>Acidobacteriota</taxon>
        <taxon>Terriglobia</taxon>
        <taxon>Terriglobales</taxon>
        <taxon>Acidobacteriaceae</taxon>
        <taxon>Chloracidobacterium</taxon>
        <taxon>Chloracidobacterium aggregatum</taxon>
    </lineage>
</organism>
<dbReference type="EMBL" id="CP072642">
    <property type="protein sequence ID" value="QUV94801.1"/>
    <property type="molecule type" value="Genomic_DNA"/>
</dbReference>
<dbReference type="RefSeq" id="WP_211423068.1">
    <property type="nucleotide sequence ID" value="NZ_CP072642.1"/>
</dbReference>
<evidence type="ECO:0000313" key="2">
    <source>
        <dbReference type="Proteomes" id="UP000677668"/>
    </source>
</evidence>